<evidence type="ECO:0000313" key="3">
    <source>
        <dbReference type="Proteomes" id="UP000016498"/>
    </source>
</evidence>
<evidence type="ECO:0000313" key="2">
    <source>
        <dbReference type="EMBL" id="ERH17916.1"/>
    </source>
</evidence>
<feature type="region of interest" description="Disordered" evidence="1">
    <location>
        <begin position="1"/>
        <end position="47"/>
    </location>
</feature>
<name>U1Q5X7_9ACTO</name>
<comment type="caution">
    <text evidence="2">The sequence shown here is derived from an EMBL/GenBank/DDBJ whole genome shotgun (WGS) entry which is preliminary data.</text>
</comment>
<evidence type="ECO:0000256" key="1">
    <source>
        <dbReference type="SAM" id="MobiDB-lite"/>
    </source>
</evidence>
<dbReference type="AlphaFoldDB" id="U1Q5X7"/>
<dbReference type="EMBL" id="AWSD01000245">
    <property type="protein sequence ID" value="ERH17916.1"/>
    <property type="molecule type" value="Genomic_DNA"/>
</dbReference>
<protein>
    <submittedName>
        <fullName evidence="2">Uncharacterized protein</fullName>
    </submittedName>
</protein>
<dbReference type="HOGENOM" id="CLU_3163674_0_0_11"/>
<gene>
    <name evidence="2" type="ORF">HMPREF1549_02235</name>
</gene>
<proteinExistence type="predicted"/>
<sequence length="47" mass="5146">MGSRDAATPLVHKTRSRPPAPMSDAAGDFPQTRPATLGHHRYRQSFA</sequence>
<organism evidence="2 3">
    <name type="scientific">Actinomyces johnsonii F0510</name>
    <dbReference type="NCBI Taxonomy" id="1227262"/>
    <lineage>
        <taxon>Bacteria</taxon>
        <taxon>Bacillati</taxon>
        <taxon>Actinomycetota</taxon>
        <taxon>Actinomycetes</taxon>
        <taxon>Actinomycetales</taxon>
        <taxon>Actinomycetaceae</taxon>
        <taxon>Actinomyces</taxon>
    </lineage>
</organism>
<dbReference type="Proteomes" id="UP000016498">
    <property type="component" value="Unassembled WGS sequence"/>
</dbReference>
<reference evidence="2 3" key="1">
    <citation type="submission" date="2013-06" db="EMBL/GenBank/DDBJ databases">
        <authorList>
            <person name="Weinstock G."/>
            <person name="Sodergren E."/>
            <person name="Lobos E.A."/>
            <person name="Fulton L."/>
            <person name="Fulton R."/>
            <person name="Courtney L."/>
            <person name="Fronick C."/>
            <person name="O'Laughlin M."/>
            <person name="Godfrey J."/>
            <person name="Wilson R.M."/>
            <person name="Miner T."/>
            <person name="Farmer C."/>
            <person name="Delehaunty K."/>
            <person name="Cordes M."/>
            <person name="Minx P."/>
            <person name="Tomlinson C."/>
            <person name="Chen J."/>
            <person name="Wollam A."/>
            <person name="Pepin K.H."/>
            <person name="Bhonagiri V."/>
            <person name="Zhang X."/>
            <person name="Warren W."/>
            <person name="Mitreva M."/>
            <person name="Mardis E.R."/>
            <person name="Wilson R.K."/>
        </authorList>
    </citation>
    <scope>NUCLEOTIDE SEQUENCE [LARGE SCALE GENOMIC DNA]</scope>
    <source>
        <strain evidence="2 3">F0510</strain>
    </source>
</reference>
<accession>U1Q5X7</accession>
<feature type="compositionally biased region" description="Basic residues" evidence="1">
    <location>
        <begin position="38"/>
        <end position="47"/>
    </location>
</feature>